<feature type="signal peptide" evidence="1">
    <location>
        <begin position="1"/>
        <end position="18"/>
    </location>
</feature>
<accession>A0A0E9Q216</accession>
<organism evidence="2">
    <name type="scientific">Anguilla anguilla</name>
    <name type="common">European freshwater eel</name>
    <name type="synonym">Muraena anguilla</name>
    <dbReference type="NCBI Taxonomy" id="7936"/>
    <lineage>
        <taxon>Eukaryota</taxon>
        <taxon>Metazoa</taxon>
        <taxon>Chordata</taxon>
        <taxon>Craniata</taxon>
        <taxon>Vertebrata</taxon>
        <taxon>Euteleostomi</taxon>
        <taxon>Actinopterygii</taxon>
        <taxon>Neopterygii</taxon>
        <taxon>Teleostei</taxon>
        <taxon>Anguilliformes</taxon>
        <taxon>Anguillidae</taxon>
        <taxon>Anguilla</taxon>
    </lineage>
</organism>
<proteinExistence type="predicted"/>
<reference evidence="2" key="2">
    <citation type="journal article" date="2015" name="Fish Shellfish Immunol.">
        <title>Early steps in the European eel (Anguilla anguilla)-Vibrio vulnificus interaction in the gills: Role of the RtxA13 toxin.</title>
        <authorList>
            <person name="Callol A."/>
            <person name="Pajuelo D."/>
            <person name="Ebbesson L."/>
            <person name="Teles M."/>
            <person name="MacKenzie S."/>
            <person name="Amaro C."/>
        </authorList>
    </citation>
    <scope>NUCLEOTIDE SEQUENCE</scope>
</reference>
<evidence type="ECO:0000256" key="1">
    <source>
        <dbReference type="SAM" id="SignalP"/>
    </source>
</evidence>
<reference evidence="2" key="1">
    <citation type="submission" date="2014-11" db="EMBL/GenBank/DDBJ databases">
        <authorList>
            <person name="Amaro Gonzalez C."/>
        </authorList>
    </citation>
    <scope>NUCLEOTIDE SEQUENCE</scope>
</reference>
<evidence type="ECO:0000313" key="2">
    <source>
        <dbReference type="EMBL" id="JAH10769.1"/>
    </source>
</evidence>
<sequence>MSCVVILQCCLILPAASAATEASASRCHLGAPHT</sequence>
<feature type="chain" id="PRO_5002431634" evidence="1">
    <location>
        <begin position="19"/>
        <end position="34"/>
    </location>
</feature>
<keyword evidence="1" id="KW-0732">Signal</keyword>
<dbReference type="AlphaFoldDB" id="A0A0E9Q216"/>
<protein>
    <submittedName>
        <fullName evidence="2">Uncharacterized protein</fullName>
    </submittedName>
</protein>
<name>A0A0E9Q216_ANGAN</name>
<dbReference type="EMBL" id="GBXM01097808">
    <property type="protein sequence ID" value="JAH10769.1"/>
    <property type="molecule type" value="Transcribed_RNA"/>
</dbReference>